<reference evidence="2" key="1">
    <citation type="submission" date="2023-10" db="EMBL/GenBank/DDBJ databases">
        <authorList>
            <person name="Chen Y."/>
            <person name="Shah S."/>
            <person name="Dougan E. K."/>
            <person name="Thang M."/>
            <person name="Chan C."/>
        </authorList>
    </citation>
    <scope>NUCLEOTIDE SEQUENCE [LARGE SCALE GENOMIC DNA]</scope>
</reference>
<gene>
    <name evidence="2" type="ORF">PCOR1329_LOCUS71839</name>
</gene>
<dbReference type="Proteomes" id="UP001189429">
    <property type="component" value="Unassembled WGS sequence"/>
</dbReference>
<evidence type="ECO:0008006" key="4">
    <source>
        <dbReference type="Google" id="ProtNLM"/>
    </source>
</evidence>
<feature type="non-terminal residue" evidence="2">
    <location>
        <position position="1315"/>
    </location>
</feature>
<sequence>VVAAKTAASRARAVPGGDLGGGPLAAALHGAEAGGPPAVAWRVSEPGVDFGEIGANGEPRMPVRAGRPHEVAATGDGQGVPVMAVDPQLSFKDFEAQRWAQLSPPTPRGPPEPAPASDDGPVAASPREAGGQGAGAAGAGCPLSKRPPGGRLGLAGGRHALRGLAKSFEMVGCHDLASLLCLAGVEGAMRRWQTIVGAHSAPGAKLNYPAAKVYSGTAMLENVVAPDPRLYGAKRFKEKRREGSVHRVGLSLNHVEDGGDDGAGAAELAAAAGGSRGGGGRGAGRAKMNAKARSCMGVHRRLPAFDVPARLGGASRRSRHRHGRGVEVRRRKNETVDALHWCLGARTSACSGASEFEMEAVAALVAPVVAKPATAPSQEEAAGVLLRGHLSYDAEETHATVVPYEFGSVSLPEHVHDAADVTAVLDAEDRLIIEGWQQSMMRFSDELRQLNERIECEPGFVGDPGFGFTLGVGDVGNCFHRLRLPDGMHRCFALRPIPAKYTELRDAVGRGVLIYPCLASFPIGFTWSLWVAQRCSEAVLGRVSQLGPSRRITDHTEPIVLRKGGEVQYALYVDNLDVFGGAEPPVQLALGAGCAALGAVGLKTHEHELMARGGETLGRLLGGRQLEARVAEKRRWRIDGAFRWALRRRRLSGKQQERLVGHAAFVSLLGRTALSVLNACYAFMHRHGDSMAVVWPTVRQELQAFIGLLPLVRAPRDLPWCGPVVATDASLEGWGHCRCALTADAVASVARVPEVPFGEGGLFSARDYFAEGDLISPRRVTGKGKWKVGERIPELEARALVLGLESQIAEGIANSRDLFLVDNAAIVLSFARGRCNIYVVLQQIRRFRALCLIHNIRPYFRWIMSEFNPADAPSRDGGEPGSQRSRCQVEGRGQADRPPGAAQAGSAPTLEWLPPTAGRPRRRAQLRPQAHGLPPAAGPSQAVGRRTLGVAAPKLLCRWPVPKLGGLSVEVAATRPLFAAARAEAGAGQDRGEIAVAAENADSDTLDALTRCEWGRSKYPMGARRAMGQLGALLESEVVQPKTREYYHLLVSRFVYWAKQKRLNLRPPNQLDGALYILKAELFLSGQEASVGERLLAGVLRALLESGKVGQLSLPCAWGGMRGWRRLCPGRSRHPPPLCVWGAVCHWPSERGKRRCAAAILWGLLCYLRPSELPGVKGGHFVPPVGGVSRHWSRLLAPEELGIPTKVGALNDGLQLDTRGPKWPCVVWRELSATPATKRACPFSYQDLLADVQTVSATRGWRLVPYQHRHDKASHDRLRQLRGLPEVMMRGQGRKFKSVARCEKHARVRPEFGQR</sequence>
<accession>A0ABN9X240</accession>
<evidence type="ECO:0000313" key="2">
    <source>
        <dbReference type="EMBL" id="CAK0892102.1"/>
    </source>
</evidence>
<evidence type="ECO:0000313" key="3">
    <source>
        <dbReference type="Proteomes" id="UP001189429"/>
    </source>
</evidence>
<feature type="region of interest" description="Disordered" evidence="1">
    <location>
        <begin position="101"/>
        <end position="144"/>
    </location>
</feature>
<keyword evidence="3" id="KW-1185">Reference proteome</keyword>
<name>A0ABN9X240_9DINO</name>
<comment type="caution">
    <text evidence="2">The sequence shown here is derived from an EMBL/GenBank/DDBJ whole genome shotgun (WGS) entry which is preliminary data.</text>
</comment>
<dbReference type="EMBL" id="CAUYUJ010019563">
    <property type="protein sequence ID" value="CAK0892102.1"/>
    <property type="molecule type" value="Genomic_DNA"/>
</dbReference>
<feature type="non-terminal residue" evidence="2">
    <location>
        <position position="1"/>
    </location>
</feature>
<feature type="compositionally biased region" description="Pro residues" evidence="1">
    <location>
        <begin position="104"/>
        <end position="114"/>
    </location>
</feature>
<evidence type="ECO:0000256" key="1">
    <source>
        <dbReference type="SAM" id="MobiDB-lite"/>
    </source>
</evidence>
<proteinExistence type="predicted"/>
<feature type="region of interest" description="Disordered" evidence="1">
    <location>
        <begin position="871"/>
        <end position="942"/>
    </location>
</feature>
<protein>
    <recommendedName>
        <fullName evidence="4">DNA-directed DNA polymerase</fullName>
    </recommendedName>
</protein>
<organism evidence="2 3">
    <name type="scientific">Prorocentrum cordatum</name>
    <dbReference type="NCBI Taxonomy" id="2364126"/>
    <lineage>
        <taxon>Eukaryota</taxon>
        <taxon>Sar</taxon>
        <taxon>Alveolata</taxon>
        <taxon>Dinophyceae</taxon>
        <taxon>Prorocentrales</taxon>
        <taxon>Prorocentraceae</taxon>
        <taxon>Prorocentrum</taxon>
    </lineage>
</organism>